<keyword evidence="2" id="KW-0238">DNA-binding</keyword>
<dbReference type="Gene3D" id="1.10.10.60">
    <property type="entry name" value="Homeodomain-like"/>
    <property type="match status" value="2"/>
</dbReference>
<keyword evidence="3" id="KW-0804">Transcription</keyword>
<evidence type="ECO:0000313" key="5">
    <source>
        <dbReference type="EMBL" id="RDX00746.1"/>
    </source>
</evidence>
<name>A0A3D8TSM5_9LIST</name>
<evidence type="ECO:0000256" key="3">
    <source>
        <dbReference type="ARBA" id="ARBA00023163"/>
    </source>
</evidence>
<dbReference type="SUPFAM" id="SSF51445">
    <property type="entry name" value="(Trans)glycosidases"/>
    <property type="match status" value="1"/>
</dbReference>
<keyword evidence="1" id="KW-0805">Transcription regulation</keyword>
<proteinExistence type="predicted"/>
<dbReference type="InterPro" id="IPR009057">
    <property type="entry name" value="Homeodomain-like_sf"/>
</dbReference>
<keyword evidence="6" id="KW-1185">Reference proteome</keyword>
<dbReference type="PANTHER" id="PTHR43280">
    <property type="entry name" value="ARAC-FAMILY TRANSCRIPTIONAL REGULATOR"/>
    <property type="match status" value="1"/>
</dbReference>
<dbReference type="EMBL" id="LARY01000002">
    <property type="protein sequence ID" value="RDX00746.1"/>
    <property type="molecule type" value="Genomic_DNA"/>
</dbReference>
<comment type="caution">
    <text evidence="5">The sequence shown here is derived from an EMBL/GenBank/DDBJ whole genome shotgun (WGS) entry which is preliminary data.</text>
</comment>
<dbReference type="Gene3D" id="2.60.40.1500">
    <property type="entry name" value="Glycosyl hydrolase domain, family 39"/>
    <property type="match status" value="1"/>
</dbReference>
<dbReference type="SUPFAM" id="SSF51011">
    <property type="entry name" value="Glycosyl hydrolase domain"/>
    <property type="match status" value="1"/>
</dbReference>
<dbReference type="PROSITE" id="PS00041">
    <property type="entry name" value="HTH_ARAC_FAMILY_1"/>
    <property type="match status" value="1"/>
</dbReference>
<dbReference type="SMART" id="SM00342">
    <property type="entry name" value="HTH_ARAC"/>
    <property type="match status" value="1"/>
</dbReference>
<dbReference type="PANTHER" id="PTHR43280:SF2">
    <property type="entry name" value="HTH-TYPE TRANSCRIPTIONAL REGULATOR EXSA"/>
    <property type="match status" value="1"/>
</dbReference>
<dbReference type="GO" id="GO:0003700">
    <property type="term" value="F:DNA-binding transcription factor activity"/>
    <property type="evidence" value="ECO:0007669"/>
    <property type="project" value="InterPro"/>
</dbReference>
<dbReference type="GO" id="GO:0043565">
    <property type="term" value="F:sequence-specific DNA binding"/>
    <property type="evidence" value="ECO:0007669"/>
    <property type="project" value="InterPro"/>
</dbReference>
<dbReference type="Gene3D" id="3.20.20.80">
    <property type="entry name" value="Glycosidases"/>
    <property type="match status" value="1"/>
</dbReference>
<dbReference type="AlphaFoldDB" id="A0A3D8TSM5"/>
<organism evidence="5 6">
    <name type="scientific">Listeria kieliensis</name>
    <dbReference type="NCBI Taxonomy" id="1621700"/>
    <lineage>
        <taxon>Bacteria</taxon>
        <taxon>Bacillati</taxon>
        <taxon>Bacillota</taxon>
        <taxon>Bacilli</taxon>
        <taxon>Bacillales</taxon>
        <taxon>Listeriaceae</taxon>
        <taxon>Listeria</taxon>
    </lineage>
</organism>
<accession>A0A3D8TSM5</accession>
<reference evidence="6" key="1">
    <citation type="submission" date="2015-04" db="EMBL/GenBank/DDBJ databases">
        <authorList>
            <person name="Schardt J."/>
            <person name="Mueller-Herbst S."/>
            <person name="Scherer S."/>
            <person name="Huptas C."/>
        </authorList>
    </citation>
    <scope>NUCLEOTIDE SEQUENCE [LARGE SCALE GENOMIC DNA]</scope>
    <source>
        <strain evidence="6">Kiel-L1</strain>
    </source>
</reference>
<evidence type="ECO:0000256" key="1">
    <source>
        <dbReference type="ARBA" id="ARBA00023015"/>
    </source>
</evidence>
<dbReference type="SUPFAM" id="SSF46689">
    <property type="entry name" value="Homeodomain-like"/>
    <property type="match status" value="2"/>
</dbReference>
<dbReference type="SUPFAM" id="SSF51182">
    <property type="entry name" value="RmlC-like cupins"/>
    <property type="match status" value="1"/>
</dbReference>
<dbReference type="InterPro" id="IPR018060">
    <property type="entry name" value="HTH_AraC"/>
</dbReference>
<evidence type="ECO:0000313" key="6">
    <source>
        <dbReference type="Proteomes" id="UP000257055"/>
    </source>
</evidence>
<dbReference type="InterPro" id="IPR017853">
    <property type="entry name" value="GH"/>
</dbReference>
<protein>
    <submittedName>
        <fullName evidence="5">AraC family transcriptional regulator</fullName>
    </submittedName>
</protein>
<gene>
    <name evidence="5" type="ORF">UR08_07115</name>
</gene>
<dbReference type="InterPro" id="IPR011051">
    <property type="entry name" value="RmlC_Cupin_sf"/>
</dbReference>
<evidence type="ECO:0000256" key="2">
    <source>
        <dbReference type="ARBA" id="ARBA00023125"/>
    </source>
</evidence>
<dbReference type="RefSeq" id="WP_115752987.1">
    <property type="nucleotide sequence ID" value="NZ_LARY01000002.1"/>
</dbReference>
<evidence type="ECO:0000259" key="4">
    <source>
        <dbReference type="PROSITE" id="PS01124"/>
    </source>
</evidence>
<dbReference type="Pfam" id="PF12833">
    <property type="entry name" value="HTH_18"/>
    <property type="match status" value="1"/>
</dbReference>
<sequence>MLDQEEFQIQLEKIEQPLTCRDVATTLLFVIDGEVELSTGQKTVTLQADDLYILNQNEPYMLTDLSHNTLIRLQIKSAFFAHFFPGYYHYSFECFSRELDSGREKIVSSLRHNLTLLVMNAFNSTENSQLISHNTIFQIMLLLTKFFKKEQTKPLTQKLEDERLSRIIAYLENHYDESISLSKVAEQEYLSPSYFSRYFKQKTGMGFLQYLTHIRLKHSTDDLMLTDESITTISIRNGFSSPKHFTDAFKAYYKETPTRYREKEHNQRLFSSKEKKAATTQILELTPEILNLLAKYHLETAQETSLNPIPIEQKTITVNPVGNESLAETAYLLTIGELKELLKDNVKKQIEMVQREIGLDFIGIRHLLRGRTFLPEVETDETVPTSSTFANADLALSYLKNRDLRPFIRIEYQELSRDENFYFEQLAHFLRHSIQVFGHSFVASWAFMYYEPEQTLVRAGELKRVFLRLKQLLVGINPKIQLGTFIPFSERATVPKLHQWFLETSDQVDFLTYNANPNEIIDFSKETSMTFHDAERYTLTKTKKLKQYLKKHGIQKKLMLINWNTLTGNTRYTNGTFFRGALILEALFDVSPEVAGIGFWINTELHEEENNKRNIRMDGLELFHFFNGKRPAYYALNFKEKLYGKVVAQDKDYILMENVDGYQLILINAVNLNPKLSVSELVRNEQRKEVHLRILGLKEGEYQLRKWIFDRDNGALYSKYWQLNSRHGLDEEILDYIVTASKPTLTVTDEFISNDWSFYAYLELNAIHFYELKRTI</sequence>
<feature type="domain" description="HTH araC/xylS-type" evidence="4">
    <location>
        <begin position="165"/>
        <end position="263"/>
    </location>
</feature>
<dbReference type="Proteomes" id="UP000257055">
    <property type="component" value="Unassembled WGS sequence"/>
</dbReference>
<dbReference type="PROSITE" id="PS01124">
    <property type="entry name" value="HTH_ARAC_FAMILY_2"/>
    <property type="match status" value="1"/>
</dbReference>
<dbReference type="InterPro" id="IPR018062">
    <property type="entry name" value="HTH_AraC-typ_CS"/>
</dbReference>